<dbReference type="Gene3D" id="2.130.10.10">
    <property type="entry name" value="YVTN repeat-like/Quinoprotein amine dehydrogenase"/>
    <property type="match status" value="1"/>
</dbReference>
<dbReference type="InterPro" id="IPR050282">
    <property type="entry name" value="Cycloisomerase_2"/>
</dbReference>
<dbReference type="AlphaFoldDB" id="A0AAD8YCP7"/>
<dbReference type="GO" id="GO:0017057">
    <property type="term" value="F:6-phosphogluconolactonase activity"/>
    <property type="evidence" value="ECO:0007669"/>
    <property type="project" value="TreeGrafter"/>
</dbReference>
<comment type="caution">
    <text evidence="2">The sequence shown here is derived from an EMBL/GenBank/DDBJ whole genome shotgun (WGS) entry which is preliminary data.</text>
</comment>
<evidence type="ECO:0000313" key="2">
    <source>
        <dbReference type="EMBL" id="KAK1743732.1"/>
    </source>
</evidence>
<dbReference type="InterPro" id="IPR019405">
    <property type="entry name" value="Lactonase_7-beta_prop"/>
</dbReference>
<evidence type="ECO:0000256" key="1">
    <source>
        <dbReference type="ARBA" id="ARBA00005564"/>
    </source>
</evidence>
<dbReference type="EMBL" id="JATAAI010000008">
    <property type="protein sequence ID" value="KAK1743732.1"/>
    <property type="molecule type" value="Genomic_DNA"/>
</dbReference>
<dbReference type="PANTHER" id="PTHR30344">
    <property type="entry name" value="6-PHOSPHOGLUCONOLACTONASE-RELATED"/>
    <property type="match status" value="1"/>
</dbReference>
<keyword evidence="3" id="KW-1185">Reference proteome</keyword>
<dbReference type="SUPFAM" id="SSF75011">
    <property type="entry name" value="3-carboxy-cis,cis-mucoante lactonizing enzyme"/>
    <property type="match status" value="1"/>
</dbReference>
<name>A0AAD8YCP7_9STRA</name>
<dbReference type="Pfam" id="PF10282">
    <property type="entry name" value="Lactonase"/>
    <property type="match status" value="1"/>
</dbReference>
<dbReference type="PANTHER" id="PTHR30344:SF1">
    <property type="entry name" value="6-PHOSPHOGLUCONOLACTONASE"/>
    <property type="match status" value="1"/>
</dbReference>
<reference evidence="2" key="1">
    <citation type="submission" date="2023-06" db="EMBL/GenBank/DDBJ databases">
        <title>Survivors Of The Sea: Transcriptome response of Skeletonema marinoi to long-term dormancy.</title>
        <authorList>
            <person name="Pinder M.I.M."/>
            <person name="Kourtchenko O."/>
            <person name="Robertson E.K."/>
            <person name="Larsson T."/>
            <person name="Maumus F."/>
            <person name="Osuna-Cruz C.M."/>
            <person name="Vancaester E."/>
            <person name="Stenow R."/>
            <person name="Vandepoele K."/>
            <person name="Ploug H."/>
            <person name="Bruchert V."/>
            <person name="Godhe A."/>
            <person name="Topel M."/>
        </authorList>
    </citation>
    <scope>NUCLEOTIDE SEQUENCE</scope>
    <source>
        <strain evidence="2">R05AC</strain>
    </source>
</reference>
<dbReference type="Proteomes" id="UP001224775">
    <property type="component" value="Unassembled WGS sequence"/>
</dbReference>
<accession>A0AAD8YCP7</accession>
<organism evidence="2 3">
    <name type="scientific">Skeletonema marinoi</name>
    <dbReference type="NCBI Taxonomy" id="267567"/>
    <lineage>
        <taxon>Eukaryota</taxon>
        <taxon>Sar</taxon>
        <taxon>Stramenopiles</taxon>
        <taxon>Ochrophyta</taxon>
        <taxon>Bacillariophyta</taxon>
        <taxon>Coscinodiscophyceae</taxon>
        <taxon>Thalassiosirophycidae</taxon>
        <taxon>Thalassiosirales</taxon>
        <taxon>Skeletonemataceae</taxon>
        <taxon>Skeletonema</taxon>
        <taxon>Skeletonema marinoi-dohrnii complex</taxon>
    </lineage>
</organism>
<protein>
    <submittedName>
        <fullName evidence="2">Lactonase family protein</fullName>
    </submittedName>
</protein>
<proteinExistence type="inferred from homology"/>
<gene>
    <name evidence="2" type="ORF">QTG54_005329</name>
</gene>
<comment type="similarity">
    <text evidence="1">Belongs to the cycloisomerase 2 family.</text>
</comment>
<sequence>MSLNDYKYVGLVGCYTKEGQADPFEGSHGGVPHDRSLIGEGVIAIGVDYDGRLVYLNDGAPIITAKELRNPSYLTILENVETVEGGVGVCVVSELEKGMWQPFKLSSSSNDDAGTTIRAKPAGAPMKSGGEYPCHITSARVVGFDDEGVLSIFSSQDFESAFKPEAKFMFGDGSKADLNRQQCSHAHSTSIASTCDPYSPVDICVADLGSDAIVQFSIKSGRVRETGRLAAPQGSGPRSLMFNPRHNHLAIVSLEMTGEVWLIRKRSHDGCLEGLGSPVSILPSDWPSSDMTESQFNLGRWASDALWSEDGKYVYAAARLHDSISVFELKYRVEKYRDDAVVAEGLELVQRIPTQGQTPRCLCMSDCGQFLLVAHQHSHDVSSFERNEVNGTLSFVDRITLPNAACVKLIRADKL</sequence>
<evidence type="ECO:0000313" key="3">
    <source>
        <dbReference type="Proteomes" id="UP001224775"/>
    </source>
</evidence>
<dbReference type="InterPro" id="IPR015943">
    <property type="entry name" value="WD40/YVTN_repeat-like_dom_sf"/>
</dbReference>